<organism evidence="1">
    <name type="scientific">viral metagenome</name>
    <dbReference type="NCBI Taxonomy" id="1070528"/>
    <lineage>
        <taxon>unclassified sequences</taxon>
        <taxon>metagenomes</taxon>
        <taxon>organismal metagenomes</taxon>
    </lineage>
</organism>
<dbReference type="EMBL" id="MT144611">
    <property type="protein sequence ID" value="QJH95054.1"/>
    <property type="molecule type" value="Genomic_DNA"/>
</dbReference>
<evidence type="ECO:0000313" key="1">
    <source>
        <dbReference type="EMBL" id="QJH95054.1"/>
    </source>
</evidence>
<accession>A0A6M3XB63</accession>
<name>A0A6M3XB63_9ZZZZ</name>
<dbReference type="AlphaFoldDB" id="A0A6M3XB63"/>
<proteinExistence type="predicted"/>
<protein>
    <submittedName>
        <fullName evidence="1">Uncharacterized protein</fullName>
    </submittedName>
</protein>
<sequence>MRGPDPERRVRKFICEDTLPRGCENWDGNRCIIEADEDCCADAYNDGAFPWDAYKDEAREQMEERMEDKEPTLVCDVLMCEYRGGPDGCLILADPHECGIISGEYCRSEWEAYVAHRKSVLLECADELRAEGVVR</sequence>
<reference evidence="1" key="1">
    <citation type="submission" date="2020-03" db="EMBL/GenBank/DDBJ databases">
        <title>The deep terrestrial virosphere.</title>
        <authorList>
            <person name="Holmfeldt K."/>
            <person name="Nilsson E."/>
            <person name="Simone D."/>
            <person name="Lopez-Fernandez M."/>
            <person name="Wu X."/>
            <person name="de Brujin I."/>
            <person name="Lundin D."/>
            <person name="Andersson A."/>
            <person name="Bertilsson S."/>
            <person name="Dopson M."/>
        </authorList>
    </citation>
    <scope>NUCLEOTIDE SEQUENCE</scope>
    <source>
        <strain evidence="1">TM448B00343</strain>
    </source>
</reference>
<gene>
    <name evidence="1" type="ORF">TM448B00343_0060</name>
</gene>